<keyword evidence="2" id="KW-1133">Transmembrane helix</keyword>
<dbReference type="Proteomes" id="UP000479639">
    <property type="component" value="Unassembled WGS sequence"/>
</dbReference>
<feature type="compositionally biased region" description="Gly residues" evidence="1">
    <location>
        <begin position="312"/>
        <end position="332"/>
    </location>
</feature>
<dbReference type="AlphaFoldDB" id="A0A7C8BSC2"/>
<dbReference type="RefSeq" id="WP_151429720.1">
    <property type="nucleotide sequence ID" value="NZ_JANJZI010000002.1"/>
</dbReference>
<feature type="compositionally biased region" description="Gly residues" evidence="1">
    <location>
        <begin position="63"/>
        <end position="77"/>
    </location>
</feature>
<evidence type="ECO:0000256" key="1">
    <source>
        <dbReference type="SAM" id="MobiDB-lite"/>
    </source>
</evidence>
<feature type="region of interest" description="Disordered" evidence="1">
    <location>
        <begin position="1"/>
        <end position="91"/>
    </location>
</feature>
<reference evidence="3 4" key="1">
    <citation type="submission" date="2019-09" db="EMBL/GenBank/DDBJ databases">
        <title>Whole genome shotgun sequencing (WGS) of Ellagibacter isourolithinifaciens DSM 104140(T) and Adlercreutzia muris DSM 29508(T).</title>
        <authorList>
            <person name="Stoll D.A."/>
            <person name="Danylec N."/>
            <person name="Huch M."/>
        </authorList>
    </citation>
    <scope>NUCLEOTIDE SEQUENCE [LARGE SCALE GENOMIC DNA]</scope>
    <source>
        <strain evidence="3 4">DSM 29508</strain>
    </source>
</reference>
<evidence type="ECO:0000313" key="3">
    <source>
        <dbReference type="EMBL" id="KAB1651327.1"/>
    </source>
</evidence>
<keyword evidence="4" id="KW-1185">Reference proteome</keyword>
<feature type="compositionally biased region" description="Polar residues" evidence="1">
    <location>
        <begin position="239"/>
        <end position="255"/>
    </location>
</feature>
<organism evidence="3 4">
    <name type="scientific">Adlercreutzia muris</name>
    <dbReference type="NCBI Taxonomy" id="1796610"/>
    <lineage>
        <taxon>Bacteria</taxon>
        <taxon>Bacillati</taxon>
        <taxon>Actinomycetota</taxon>
        <taxon>Coriobacteriia</taxon>
        <taxon>Eggerthellales</taxon>
        <taxon>Eggerthellaceae</taxon>
        <taxon>Adlercreutzia</taxon>
    </lineage>
</organism>
<feature type="transmembrane region" description="Helical" evidence="2">
    <location>
        <begin position="98"/>
        <end position="121"/>
    </location>
</feature>
<comment type="caution">
    <text evidence="3">The sequence shown here is derived from an EMBL/GenBank/DDBJ whole genome shotgun (WGS) entry which is preliminary data.</text>
</comment>
<sequence>MGAQSREPGPRESRRRASAQRFGRGSGPSAERRAARRGTAAWDDEPPSAEERVAARLAQRAGAAGGEAGRSGRTGRGGRTDRASRPAVRKRRWTKGKVTALVLSLLALSLAAAVVAGFSWLRWFSADDGADIQGTWYLAGTSTPITITDERIQLTEDVAYHYALDPVAKTIQFTFGNLTGGGCYRFSLDRDELALVDGSFSATDTLGRDIGWTLEALIEKLRDGDLPPAEEAGRGLTLLSRTPTAGATANPQSVRDTPAPGEGSLGSADGADDDSETDGGAQTIEDEPVGDLSGKVPAAIDEPRDKAADDTGGAGASGSADGAGGTTGGTGDGASAPDGAGAAGAGADDDGAGISAGRGA</sequence>
<name>A0A7C8BSC2_9ACTN</name>
<proteinExistence type="predicted"/>
<keyword evidence="2" id="KW-0812">Transmembrane</keyword>
<keyword evidence="2" id="KW-0472">Membrane</keyword>
<accession>A0A7C8BSC2</accession>
<gene>
    <name evidence="3" type="ORF">F8D48_01805</name>
</gene>
<evidence type="ECO:0000256" key="2">
    <source>
        <dbReference type="SAM" id="Phobius"/>
    </source>
</evidence>
<protein>
    <submittedName>
        <fullName evidence="3">Uncharacterized protein</fullName>
    </submittedName>
</protein>
<dbReference type="EMBL" id="WAJS01000003">
    <property type="protein sequence ID" value="KAB1651327.1"/>
    <property type="molecule type" value="Genomic_DNA"/>
</dbReference>
<feature type="region of interest" description="Disordered" evidence="1">
    <location>
        <begin position="238"/>
        <end position="360"/>
    </location>
</feature>
<evidence type="ECO:0000313" key="4">
    <source>
        <dbReference type="Proteomes" id="UP000479639"/>
    </source>
</evidence>